<feature type="binding site" description="in other chain" evidence="15">
    <location>
        <position position="215"/>
    </location>
    <ligand>
        <name>ADP</name>
        <dbReference type="ChEBI" id="CHEBI:456216"/>
        <note>allosteric activator; ligand shared between dimeric partners</note>
    </ligand>
</feature>
<evidence type="ECO:0000313" key="17">
    <source>
        <dbReference type="EMBL" id="KJF41443.1"/>
    </source>
</evidence>
<reference evidence="19 24" key="4">
    <citation type="submission" date="2019-08" db="EMBL/GenBank/DDBJ databases">
        <title>In-depth cultivation of the pig gut microbiome towards novel bacterial diversity and tailored functional studies.</title>
        <authorList>
            <person name="Wylensek D."/>
            <person name="Hitch T.C.A."/>
            <person name="Clavel T."/>
        </authorList>
    </citation>
    <scope>NUCLEOTIDE SEQUENCE [LARGE SCALE GENOMIC DNA]</scope>
    <source>
        <strain evidence="19 24">WCA3-601-WT-6J</strain>
    </source>
</reference>
<feature type="binding site" evidence="15">
    <location>
        <begin position="76"/>
        <end position="77"/>
    </location>
    <ligand>
        <name>ATP</name>
        <dbReference type="ChEBI" id="CHEBI:30616"/>
    </ligand>
</feature>
<keyword evidence="12 15" id="KW-0460">Magnesium</keyword>
<evidence type="ECO:0000313" key="22">
    <source>
        <dbReference type="Proteomes" id="UP000032483"/>
    </source>
</evidence>
<accession>A0A0D8J6M7</accession>
<evidence type="ECO:0000313" key="23">
    <source>
        <dbReference type="Proteomes" id="UP000053433"/>
    </source>
</evidence>
<dbReference type="EMBL" id="WMZR01000003">
    <property type="protein sequence ID" value="MTS50638.1"/>
    <property type="molecule type" value="Genomic_DNA"/>
</dbReference>
<evidence type="ECO:0000256" key="4">
    <source>
        <dbReference type="ARBA" id="ARBA00004679"/>
    </source>
</evidence>
<dbReference type="GO" id="GO:0006002">
    <property type="term" value="P:fructose 6-phosphate metabolic process"/>
    <property type="evidence" value="ECO:0007669"/>
    <property type="project" value="UniProtKB-UniRule"/>
</dbReference>
<dbReference type="InterPro" id="IPR012828">
    <property type="entry name" value="PFKA_ATP_prok"/>
</dbReference>
<dbReference type="Pfam" id="PF00365">
    <property type="entry name" value="PFK"/>
    <property type="match status" value="1"/>
</dbReference>
<dbReference type="HAMAP" id="MF_00339">
    <property type="entry name" value="Phosphofructokinase_I_B1"/>
    <property type="match status" value="1"/>
</dbReference>
<comment type="cofactor">
    <cofactor evidence="1 15">
        <name>Mg(2+)</name>
        <dbReference type="ChEBI" id="CHEBI:18420"/>
    </cofactor>
</comment>
<keyword evidence="6 15" id="KW-0021">Allosteric enzyme</keyword>
<dbReference type="PANTHER" id="PTHR13697">
    <property type="entry name" value="PHOSPHOFRUCTOKINASE"/>
    <property type="match status" value="1"/>
</dbReference>
<dbReference type="Proteomes" id="UP000472755">
    <property type="component" value="Unassembled WGS sequence"/>
</dbReference>
<keyword evidence="22" id="KW-1185">Reference proteome</keyword>
<keyword evidence="8 15" id="KW-0479">Metal-binding</keyword>
<feature type="binding site" evidence="15">
    <location>
        <position position="166"/>
    </location>
    <ligand>
        <name>substrate</name>
        <note>ligand shared between dimeric partners</note>
    </ligand>
</feature>
<evidence type="ECO:0000256" key="6">
    <source>
        <dbReference type="ARBA" id="ARBA00022533"/>
    </source>
</evidence>
<dbReference type="GO" id="GO:0016208">
    <property type="term" value="F:AMP binding"/>
    <property type="evidence" value="ECO:0007669"/>
    <property type="project" value="TreeGrafter"/>
</dbReference>
<evidence type="ECO:0000256" key="12">
    <source>
        <dbReference type="ARBA" id="ARBA00022842"/>
    </source>
</evidence>
<feature type="binding site" description="in other chain" evidence="15">
    <location>
        <position position="158"/>
    </location>
    <ligand>
        <name>ADP</name>
        <dbReference type="ChEBI" id="CHEBI:456216"/>
        <note>allosteric activator; ligand shared between dimeric partners</note>
    </ligand>
</feature>
<dbReference type="FunFam" id="3.40.50.460:FF:000002">
    <property type="entry name" value="ATP-dependent 6-phosphofructokinase"/>
    <property type="match status" value="1"/>
</dbReference>
<dbReference type="FunFam" id="3.40.50.450:FF:000001">
    <property type="entry name" value="ATP-dependent 6-phosphofructokinase"/>
    <property type="match status" value="1"/>
</dbReference>
<feature type="binding site" evidence="15">
    <location>
        <begin position="25"/>
        <end position="29"/>
    </location>
    <ligand>
        <name>ADP</name>
        <dbReference type="ChEBI" id="CHEBI:456216"/>
        <note>allosteric activator; ligand shared between dimeric partners</note>
    </ligand>
</feature>
<evidence type="ECO:0000256" key="15">
    <source>
        <dbReference type="HAMAP-Rule" id="MF_00339"/>
    </source>
</evidence>
<feature type="binding site" description="in other chain" evidence="15">
    <location>
        <position position="227"/>
    </location>
    <ligand>
        <name>substrate</name>
        <note>ligand shared between dimeric partners</note>
    </ligand>
</feature>
<evidence type="ECO:0000256" key="5">
    <source>
        <dbReference type="ARBA" id="ARBA00022490"/>
    </source>
</evidence>
<dbReference type="EMBL" id="VUNJ01000002">
    <property type="protein sequence ID" value="MST90938.1"/>
    <property type="molecule type" value="Genomic_DNA"/>
</dbReference>
<sequence>MATEIKTIGVLTSGGDAPGMNAAIRAVVRTAIMRGYSVKGIRHGYNGLLTGDIIDMNLRSVSEIIHRGGTILYTARCLEFKTLEGQQRAAQACRDNGIDALVVIGGDGSFRGCKDMAAQGIPCVGLPGTIDNDIACSDYTIGYDTAMNTAVEMIDKLRDTTQSHDRCSVVEVMGRNAGYIALNTGIAVGALVTLIPEVPYDLERDVIAKMKATQKTGKQHFIIIIAEGVGHAQDLANEIQSRTGIDSRATVLGHVQRGGSPTLRDRVTASRMGYHAVELLRKGIYNRVVATKAESIVDYDISVALSMYKTIDTTLLDIGSTISI</sequence>
<dbReference type="PANTHER" id="PTHR13697:SF4">
    <property type="entry name" value="ATP-DEPENDENT 6-PHOSPHOFRUCTOKINASE"/>
    <property type="match status" value="1"/>
</dbReference>
<evidence type="ECO:0000256" key="10">
    <source>
        <dbReference type="ARBA" id="ARBA00022777"/>
    </source>
</evidence>
<reference evidence="17" key="1">
    <citation type="submission" date="2015-02" db="EMBL/GenBank/DDBJ databases">
        <title>A novel member of the family Ruminococcaceae isolated from human feces.</title>
        <authorList>
            <person name="Shkoporov A.N."/>
            <person name="Chaplin A.V."/>
            <person name="Motuzova O.V."/>
            <person name="Kafarskaia L.I."/>
            <person name="Khokhlova E.V."/>
            <person name="Efimov B.A."/>
        </authorList>
    </citation>
    <scope>NUCLEOTIDE SEQUENCE [LARGE SCALE GENOMIC DNA]</scope>
    <source>
        <strain evidence="17">585-1</strain>
    </source>
</reference>
<dbReference type="GO" id="GO:0046872">
    <property type="term" value="F:metal ion binding"/>
    <property type="evidence" value="ECO:0007669"/>
    <property type="project" value="UniProtKB-KW"/>
</dbReference>
<dbReference type="Gene3D" id="3.40.50.450">
    <property type="match status" value="1"/>
</dbReference>
<name>A0A0D8J6M7_9FIRM</name>
<reference evidence="25 26" key="3">
    <citation type="journal article" date="2019" name="Nat. Med.">
        <title>A library of human gut bacterial isolates paired with longitudinal multiomics data enables mechanistic microbiome research.</title>
        <authorList>
            <person name="Poyet M."/>
            <person name="Groussin M."/>
            <person name="Gibbons S.M."/>
            <person name="Avila-Pacheco J."/>
            <person name="Jiang X."/>
            <person name="Kearney S.M."/>
            <person name="Perrotta A.R."/>
            <person name="Berdy B."/>
            <person name="Zhao S."/>
            <person name="Lieberman T.D."/>
            <person name="Swanson P.K."/>
            <person name="Smith M."/>
            <person name="Roesemann S."/>
            <person name="Alexander J.E."/>
            <person name="Rich S.A."/>
            <person name="Livny J."/>
            <person name="Vlamakis H."/>
            <person name="Clish C."/>
            <person name="Bullock K."/>
            <person name="Deik A."/>
            <person name="Scott J."/>
            <person name="Pierce K.A."/>
            <person name="Xavier R.J."/>
            <person name="Alm E.J."/>
        </authorList>
    </citation>
    <scope>NUCLEOTIDE SEQUENCE [LARGE SCALE GENOMIC DNA]</scope>
    <source>
        <strain evidence="20 26">BIOML-A4</strain>
        <strain evidence="21 25">BIOML-A7</strain>
    </source>
</reference>
<feature type="binding site" description="in other chain" evidence="15">
    <location>
        <begin position="129"/>
        <end position="131"/>
    </location>
    <ligand>
        <name>substrate</name>
        <note>ligand shared between dimeric partners</note>
    </ligand>
</feature>
<comment type="subunit">
    <text evidence="15">Homotetramer.</text>
</comment>
<dbReference type="AlphaFoldDB" id="A0A0D8J6M7"/>
<dbReference type="EC" id="2.7.1.11" evidence="15"/>
<keyword evidence="5 15" id="KW-0963">Cytoplasm</keyword>
<evidence type="ECO:0000313" key="19">
    <source>
        <dbReference type="EMBL" id="MST90938.1"/>
    </source>
</evidence>
<evidence type="ECO:0000313" key="26">
    <source>
        <dbReference type="Proteomes" id="UP000472755"/>
    </source>
</evidence>
<dbReference type="NCBIfam" id="TIGR02482">
    <property type="entry name" value="PFKA_ATP"/>
    <property type="match status" value="1"/>
</dbReference>
<dbReference type="InterPro" id="IPR022953">
    <property type="entry name" value="ATP_PFK"/>
</dbReference>
<feature type="domain" description="Phosphofructokinase" evidence="16">
    <location>
        <begin position="8"/>
        <end position="280"/>
    </location>
</feature>
<feature type="binding site" evidence="15">
    <location>
        <position position="107"/>
    </location>
    <ligand>
        <name>Mg(2+)</name>
        <dbReference type="ChEBI" id="CHEBI:18420"/>
        <note>catalytic</note>
    </ligand>
</feature>
<evidence type="ECO:0000256" key="13">
    <source>
        <dbReference type="ARBA" id="ARBA00023152"/>
    </source>
</evidence>
<keyword evidence="13 15" id="KW-0324">Glycolysis</keyword>
<proteinExistence type="inferred from homology"/>
<evidence type="ECO:0000256" key="2">
    <source>
        <dbReference type="ARBA" id="ARBA00002659"/>
    </source>
</evidence>
<dbReference type="GeneID" id="42855232"/>
<dbReference type="Proteomes" id="UP000449193">
    <property type="component" value="Unassembled WGS sequence"/>
</dbReference>
<dbReference type="PATRIC" id="fig|1550024.3.peg.243"/>
<protein>
    <recommendedName>
        <fullName evidence="15">ATP-dependent 6-phosphofructokinase</fullName>
        <shortName evidence="15">ATP-PFK</shortName>
        <shortName evidence="15">Phosphofructokinase</shortName>
        <ecNumber evidence="15">2.7.1.11</ecNumber>
    </recommendedName>
    <alternativeName>
        <fullName evidence="15">Phosphohexokinase</fullName>
    </alternativeName>
</protein>
<evidence type="ECO:0000313" key="21">
    <source>
        <dbReference type="EMBL" id="MTS50638.1"/>
    </source>
</evidence>
<comment type="similarity">
    <text evidence="15">Belongs to the phosphofructokinase type A (PFKA) family. ATP-dependent PFK group I subfamily. Prokaryotic clade 'B1' sub-subfamily.</text>
</comment>
<comment type="pathway">
    <text evidence="4 15">Carbohydrate degradation; glycolysis; D-glyceraldehyde 3-phosphate and glycerone phosphate from D-glucose: step 3/4.</text>
</comment>
<feature type="binding site" evidence="15">
    <location>
        <position position="248"/>
    </location>
    <ligand>
        <name>substrate</name>
        <note>ligand shared between dimeric partners</note>
    </ligand>
</feature>
<evidence type="ECO:0000313" key="25">
    <source>
        <dbReference type="Proteomes" id="UP000449193"/>
    </source>
</evidence>
<reference evidence="18 23" key="2">
    <citation type="submission" date="2015-10" db="EMBL/GenBank/DDBJ databases">
        <title>A novel member of the family Ruminococcaceae isolated from human faeces.</title>
        <authorList>
            <person name="Shkoporov A.N."/>
            <person name="Chaplin A.V."/>
            <person name="Motuzova O.V."/>
            <person name="Kafarskaia L.I."/>
            <person name="Efimov B.A."/>
        </authorList>
    </citation>
    <scope>NUCLEOTIDE SEQUENCE [LARGE SCALE GENOMIC DNA]</scope>
    <source>
        <strain evidence="18 23">668</strain>
    </source>
</reference>
<keyword evidence="11 15" id="KW-0067">ATP-binding</keyword>
<comment type="activity regulation">
    <text evidence="15">Allosterically activated by ADP and other diphosphonucleosides, and allosterically inhibited by phosphoenolpyruvate.</text>
</comment>
<dbReference type="Gene3D" id="3.40.50.460">
    <property type="entry name" value="Phosphofructokinase domain"/>
    <property type="match status" value="1"/>
</dbReference>
<evidence type="ECO:0000259" key="16">
    <source>
        <dbReference type="Pfam" id="PF00365"/>
    </source>
</evidence>
<gene>
    <name evidence="15 19" type="primary">pfkA</name>
    <name evidence="18" type="ORF">ASJ35_13770</name>
    <name evidence="19" type="ORF">FYJ76_03130</name>
    <name evidence="21" type="ORF">GMD52_03675</name>
    <name evidence="20" type="ORF">GMD59_01305</name>
    <name evidence="17" type="ORF">TQ39_01090</name>
</gene>
<dbReference type="GO" id="GO:0061621">
    <property type="term" value="P:canonical glycolysis"/>
    <property type="evidence" value="ECO:0007669"/>
    <property type="project" value="TreeGrafter"/>
</dbReference>
<evidence type="ECO:0000256" key="3">
    <source>
        <dbReference type="ARBA" id="ARBA00004496"/>
    </source>
</evidence>
<comment type="catalytic activity">
    <reaction evidence="14 15">
        <text>beta-D-fructose 6-phosphate + ATP = beta-D-fructose 1,6-bisphosphate + ADP + H(+)</text>
        <dbReference type="Rhea" id="RHEA:16109"/>
        <dbReference type="ChEBI" id="CHEBI:15378"/>
        <dbReference type="ChEBI" id="CHEBI:30616"/>
        <dbReference type="ChEBI" id="CHEBI:32966"/>
        <dbReference type="ChEBI" id="CHEBI:57634"/>
        <dbReference type="ChEBI" id="CHEBI:456216"/>
        <dbReference type="EC" id="2.7.1.11"/>
    </reaction>
</comment>
<dbReference type="SUPFAM" id="SSF53784">
    <property type="entry name" value="Phosphofructokinase"/>
    <property type="match status" value="1"/>
</dbReference>
<dbReference type="InterPro" id="IPR035966">
    <property type="entry name" value="PKF_sf"/>
</dbReference>
<dbReference type="GO" id="GO:0003872">
    <property type="term" value="F:6-phosphofructokinase activity"/>
    <property type="evidence" value="ECO:0007669"/>
    <property type="project" value="UniProtKB-UniRule"/>
</dbReference>
<feature type="binding site" description="in other chain" evidence="15">
    <location>
        <begin position="254"/>
        <end position="257"/>
    </location>
    <ligand>
        <name>substrate</name>
        <note>ligand shared between dimeric partners</note>
    </ligand>
</feature>
<evidence type="ECO:0000256" key="1">
    <source>
        <dbReference type="ARBA" id="ARBA00001946"/>
    </source>
</evidence>
<evidence type="ECO:0000313" key="24">
    <source>
        <dbReference type="Proteomes" id="UP000431913"/>
    </source>
</evidence>
<dbReference type="InterPro" id="IPR000023">
    <property type="entry name" value="Phosphofructokinase_dom"/>
</dbReference>
<dbReference type="GO" id="GO:0030388">
    <property type="term" value="P:fructose 1,6-bisphosphate metabolic process"/>
    <property type="evidence" value="ECO:0007669"/>
    <property type="project" value="TreeGrafter"/>
</dbReference>
<evidence type="ECO:0000256" key="8">
    <source>
        <dbReference type="ARBA" id="ARBA00022723"/>
    </source>
</evidence>
<dbReference type="GO" id="GO:0048029">
    <property type="term" value="F:monosaccharide binding"/>
    <property type="evidence" value="ECO:0007669"/>
    <property type="project" value="TreeGrafter"/>
</dbReference>
<keyword evidence="7 15" id="KW-0808">Transferase</keyword>
<dbReference type="PRINTS" id="PR00476">
    <property type="entry name" value="PHFRCTKINASE"/>
</dbReference>
<dbReference type="EMBL" id="WMZU01000001">
    <property type="protein sequence ID" value="MTS25919.1"/>
    <property type="molecule type" value="Genomic_DNA"/>
</dbReference>
<dbReference type="GO" id="GO:0070095">
    <property type="term" value="F:fructose-6-phosphate binding"/>
    <property type="evidence" value="ECO:0007669"/>
    <property type="project" value="TreeGrafter"/>
</dbReference>
<feature type="binding site" evidence="15">
    <location>
        <position position="15"/>
    </location>
    <ligand>
        <name>ATP</name>
        <dbReference type="ChEBI" id="CHEBI:30616"/>
    </ligand>
</feature>
<comment type="caution">
    <text evidence="15">Lacks conserved residue(s) required for the propagation of feature annotation.</text>
</comment>
<feature type="binding site" description="in other chain" evidence="15">
    <location>
        <begin position="173"/>
        <end position="175"/>
    </location>
    <ligand>
        <name>substrate</name>
        <note>ligand shared between dimeric partners</note>
    </ligand>
</feature>
<keyword evidence="10 15" id="KW-0418">Kinase</keyword>
<dbReference type="GO" id="GO:0005945">
    <property type="term" value="C:6-phosphofructokinase complex"/>
    <property type="evidence" value="ECO:0007669"/>
    <property type="project" value="TreeGrafter"/>
</dbReference>
<dbReference type="PIRSF" id="PIRSF000532">
    <property type="entry name" value="ATP_PFK_prok"/>
    <property type="match status" value="1"/>
</dbReference>
<dbReference type="RefSeq" id="WP_009325802.1">
    <property type="nucleotide sequence ID" value="NZ_CAOJUJ010000002.1"/>
</dbReference>
<dbReference type="PROSITE" id="PS00433">
    <property type="entry name" value="PHOSPHOFRUCTOKINASE"/>
    <property type="match status" value="1"/>
</dbReference>
<dbReference type="UniPathway" id="UPA00109">
    <property type="reaction ID" value="UER00182"/>
</dbReference>
<evidence type="ECO:0000256" key="7">
    <source>
        <dbReference type="ARBA" id="ARBA00022679"/>
    </source>
</evidence>
<dbReference type="Proteomes" id="UP000032483">
    <property type="component" value="Unassembled WGS sequence"/>
</dbReference>
<feature type="active site" description="Proton acceptor" evidence="15">
    <location>
        <position position="131"/>
    </location>
</feature>
<feature type="binding site" evidence="15">
    <location>
        <begin position="106"/>
        <end position="109"/>
    </location>
    <ligand>
        <name>ATP</name>
        <dbReference type="ChEBI" id="CHEBI:30616"/>
    </ligand>
</feature>
<comment type="caution">
    <text evidence="17">The sequence shown here is derived from an EMBL/GenBank/DDBJ whole genome shotgun (WGS) entry which is preliminary data.</text>
</comment>
<feature type="binding site" description="in other chain" evidence="15">
    <location>
        <begin position="218"/>
        <end position="220"/>
    </location>
    <ligand>
        <name>ADP</name>
        <dbReference type="ChEBI" id="CHEBI:456216"/>
        <note>allosteric activator; ligand shared between dimeric partners</note>
    </ligand>
</feature>
<evidence type="ECO:0000256" key="11">
    <source>
        <dbReference type="ARBA" id="ARBA00022840"/>
    </source>
</evidence>
<dbReference type="InterPro" id="IPR015912">
    <property type="entry name" value="Phosphofructokinase_CS"/>
</dbReference>
<dbReference type="InterPro" id="IPR012003">
    <property type="entry name" value="ATP_PFK_prok-type"/>
</dbReference>
<dbReference type="GO" id="GO:0005524">
    <property type="term" value="F:ATP binding"/>
    <property type="evidence" value="ECO:0007669"/>
    <property type="project" value="UniProtKB-UniRule"/>
</dbReference>
<dbReference type="EMBL" id="JXXK01000001">
    <property type="protein sequence ID" value="KJF41443.1"/>
    <property type="molecule type" value="Genomic_DNA"/>
</dbReference>
<keyword evidence="9 15" id="KW-0547">Nucleotide-binding</keyword>
<dbReference type="EMBL" id="LMUA01000021">
    <property type="protein sequence ID" value="KUE75472.1"/>
    <property type="molecule type" value="Genomic_DNA"/>
</dbReference>
<dbReference type="Proteomes" id="UP000053433">
    <property type="component" value="Unassembled WGS sequence"/>
</dbReference>
<evidence type="ECO:0000313" key="20">
    <source>
        <dbReference type="EMBL" id="MTS25919.1"/>
    </source>
</evidence>
<accession>A0A0W7TNR7</accession>
<dbReference type="GO" id="GO:0042802">
    <property type="term" value="F:identical protein binding"/>
    <property type="evidence" value="ECO:0007669"/>
    <property type="project" value="TreeGrafter"/>
</dbReference>
<evidence type="ECO:0000256" key="14">
    <source>
        <dbReference type="ARBA" id="ARBA00048070"/>
    </source>
</evidence>
<dbReference type="NCBIfam" id="NF002872">
    <property type="entry name" value="PRK03202.1"/>
    <property type="match status" value="1"/>
</dbReference>
<organism evidence="17 22">
    <name type="scientific">Ruthenibacterium lactatiformans</name>
    <dbReference type="NCBI Taxonomy" id="1550024"/>
    <lineage>
        <taxon>Bacteria</taxon>
        <taxon>Bacillati</taxon>
        <taxon>Bacillota</taxon>
        <taxon>Clostridia</taxon>
        <taxon>Eubacteriales</taxon>
        <taxon>Oscillospiraceae</taxon>
        <taxon>Ruthenibacterium</taxon>
    </lineage>
</organism>
<dbReference type="Proteomes" id="UP000431913">
    <property type="component" value="Unassembled WGS sequence"/>
</dbReference>
<comment type="subcellular location">
    <subcellularLocation>
        <location evidence="3 15">Cytoplasm</location>
    </subcellularLocation>
</comment>
<evidence type="ECO:0000256" key="9">
    <source>
        <dbReference type="ARBA" id="ARBA00022741"/>
    </source>
</evidence>
<evidence type="ECO:0000313" key="18">
    <source>
        <dbReference type="EMBL" id="KUE75472.1"/>
    </source>
</evidence>
<comment type="function">
    <text evidence="2 15">Catalyzes the phosphorylation of D-fructose 6-phosphate to fructose 1,6-bisphosphate by ATP, the first committing step of glycolysis.</text>
</comment>